<dbReference type="InterPro" id="IPR014756">
    <property type="entry name" value="Ig_E-set"/>
</dbReference>
<keyword evidence="2" id="KW-0677">Repeat</keyword>
<feature type="compositionally biased region" description="Low complexity" evidence="4">
    <location>
        <begin position="440"/>
        <end position="462"/>
    </location>
</feature>
<proteinExistence type="inferred from homology"/>
<dbReference type="Gene3D" id="3.40.30.10">
    <property type="entry name" value="Glutaredoxin"/>
    <property type="match status" value="1"/>
</dbReference>
<evidence type="ECO:0000313" key="8">
    <source>
        <dbReference type="Proteomes" id="UP001159405"/>
    </source>
</evidence>
<dbReference type="Proteomes" id="UP001159405">
    <property type="component" value="Unassembled WGS sequence"/>
</dbReference>
<organism evidence="7 8">
    <name type="scientific">Porites lobata</name>
    <dbReference type="NCBI Taxonomy" id="104759"/>
    <lineage>
        <taxon>Eukaryota</taxon>
        <taxon>Metazoa</taxon>
        <taxon>Cnidaria</taxon>
        <taxon>Anthozoa</taxon>
        <taxon>Hexacorallia</taxon>
        <taxon>Scleractinia</taxon>
        <taxon>Fungiina</taxon>
        <taxon>Poritidae</taxon>
        <taxon>Porites</taxon>
    </lineage>
</organism>
<dbReference type="Gene3D" id="1.10.418.10">
    <property type="entry name" value="Calponin-like domain"/>
    <property type="match status" value="2"/>
</dbReference>
<evidence type="ECO:0000256" key="3">
    <source>
        <dbReference type="PROSITE-ProRule" id="PRU00087"/>
    </source>
</evidence>
<comment type="similarity">
    <text evidence="1">Belongs to the filamin family.</text>
</comment>
<comment type="caution">
    <text evidence="7">The sequence shown here is derived from an EMBL/GenBank/DDBJ whole genome shotgun (WGS) entry which is preliminary data.</text>
</comment>
<dbReference type="Gene3D" id="2.60.40.10">
    <property type="entry name" value="Immunoglobulins"/>
    <property type="match status" value="2"/>
</dbReference>
<reference evidence="7 8" key="1">
    <citation type="submission" date="2022-05" db="EMBL/GenBank/DDBJ databases">
        <authorList>
            <consortium name="Genoscope - CEA"/>
            <person name="William W."/>
        </authorList>
    </citation>
    <scope>NUCLEOTIDE SEQUENCE [LARGE SCALE GENOMIC DNA]</scope>
</reference>
<dbReference type="InterPro" id="IPR013783">
    <property type="entry name" value="Ig-like_fold"/>
</dbReference>
<dbReference type="Pfam" id="PF00307">
    <property type="entry name" value="CH"/>
    <property type="match status" value="1"/>
</dbReference>
<feature type="region of interest" description="Disordered" evidence="4">
    <location>
        <begin position="417"/>
        <end position="494"/>
    </location>
</feature>
<evidence type="ECO:0000256" key="5">
    <source>
        <dbReference type="SAM" id="Phobius"/>
    </source>
</evidence>
<gene>
    <name evidence="7" type="ORF">PLOB_00022028</name>
</gene>
<dbReference type="SUPFAM" id="SSF47576">
    <property type="entry name" value="Calponin-homology domain, CH-domain"/>
    <property type="match status" value="1"/>
</dbReference>
<feature type="repeat" description="Filamin" evidence="3">
    <location>
        <begin position="490"/>
        <end position="578"/>
    </location>
</feature>
<dbReference type="CDD" id="cd21184">
    <property type="entry name" value="CH_FLN-like_rpt2"/>
    <property type="match status" value="1"/>
</dbReference>
<dbReference type="PANTHER" id="PTHR38537:SF8">
    <property type="entry name" value="FILAMIN-A"/>
    <property type="match status" value="1"/>
</dbReference>
<accession>A0ABN8NQK3</accession>
<name>A0ABN8NQK3_9CNID</name>
<dbReference type="InterPro" id="IPR036872">
    <property type="entry name" value="CH_dom_sf"/>
</dbReference>
<dbReference type="InterPro" id="IPR044801">
    <property type="entry name" value="Filamin"/>
</dbReference>
<protein>
    <recommendedName>
        <fullName evidence="6">Calponin-homology (CH) domain-containing protein</fullName>
    </recommendedName>
</protein>
<dbReference type="PROSITE" id="PS50021">
    <property type="entry name" value="CH"/>
    <property type="match status" value="2"/>
</dbReference>
<keyword evidence="5" id="KW-1133">Transmembrane helix</keyword>
<keyword evidence="5" id="KW-0472">Membrane</keyword>
<evidence type="ECO:0000256" key="2">
    <source>
        <dbReference type="ARBA" id="ARBA00022737"/>
    </source>
</evidence>
<feature type="repeat" description="Filamin" evidence="3">
    <location>
        <begin position="317"/>
        <end position="408"/>
    </location>
</feature>
<dbReference type="InterPro" id="IPR017868">
    <property type="entry name" value="Filamin/ABP280_repeat-like"/>
</dbReference>
<dbReference type="EMBL" id="CALNXK010000026">
    <property type="protein sequence ID" value="CAH3113389.1"/>
    <property type="molecule type" value="Genomic_DNA"/>
</dbReference>
<evidence type="ECO:0000256" key="4">
    <source>
        <dbReference type="SAM" id="MobiDB-lite"/>
    </source>
</evidence>
<dbReference type="InterPro" id="IPR001715">
    <property type="entry name" value="CH_dom"/>
</dbReference>
<feature type="transmembrane region" description="Helical" evidence="5">
    <location>
        <begin position="163"/>
        <end position="184"/>
    </location>
</feature>
<keyword evidence="8" id="KW-1185">Reference proteome</keyword>
<feature type="domain" description="Calponin-homology (CH)" evidence="6">
    <location>
        <begin position="189"/>
        <end position="292"/>
    </location>
</feature>
<dbReference type="SUPFAM" id="SSF81296">
    <property type="entry name" value="E set domains"/>
    <property type="match status" value="2"/>
</dbReference>
<dbReference type="InterPro" id="IPR001298">
    <property type="entry name" value="Filamin/ABP280_rpt"/>
</dbReference>
<dbReference type="PANTHER" id="PTHR38537">
    <property type="entry name" value="JITTERBUG, ISOFORM N"/>
    <property type="match status" value="1"/>
</dbReference>
<evidence type="ECO:0000259" key="6">
    <source>
        <dbReference type="PROSITE" id="PS50021"/>
    </source>
</evidence>
<dbReference type="InterPro" id="IPR036249">
    <property type="entry name" value="Thioredoxin-like_sf"/>
</dbReference>
<dbReference type="SMART" id="SM00557">
    <property type="entry name" value="IG_FLMN"/>
    <property type="match status" value="2"/>
</dbReference>
<keyword evidence="5" id="KW-0812">Transmembrane</keyword>
<feature type="domain" description="Calponin-homology (CH)" evidence="6">
    <location>
        <begin position="72"/>
        <end position="176"/>
    </location>
</feature>
<dbReference type="SUPFAM" id="SSF52833">
    <property type="entry name" value="Thioredoxin-like"/>
    <property type="match status" value="1"/>
</dbReference>
<dbReference type="Pfam" id="PF00630">
    <property type="entry name" value="Filamin"/>
    <property type="match status" value="2"/>
</dbReference>
<evidence type="ECO:0000313" key="7">
    <source>
        <dbReference type="EMBL" id="CAH3113389.1"/>
    </source>
</evidence>
<evidence type="ECO:0000256" key="1">
    <source>
        <dbReference type="ARBA" id="ARBA00009238"/>
    </source>
</evidence>
<sequence length="695" mass="76347">MTAQLFRGRACPKVVSFASVFISSRNAARQEEEKGALCDEAKTEETRALRDETREASPKGNTILPLAGYMQVIRRRTLTKWSNVHLETVGESIDDIIDLLDSGVTAKLLSVLSGRRIAVPIFEPQRRKRQYVGWKNVCRFLASQEFPEEFIDPDNFIEGNIDFIIAFVWNLVLYYLIIPLQIMFGKTQTSARDFVLSWVREKLPDRNVTNFDKDWKDGVLICELVNATQPGLIPPKLYADKSNGEGNAKLGMQIAHDAFGIPQVISSFDLASGQLDELSLLTYLALFCKYESLHKGTGSGKSQSARRGTSDQDIACKAYGAGLRSSELGKVAEFVVELNGAKPTDITIAIECKPLRGAVHDDKPDLSVKPVNKNTYCVKYLPTRPGDYVISILHCGAHILRSPFYLTVPAPNGVHTPKAPSKFHAQDLLDGTSSNGLKMSPNGSHSGASSPSTSQTSSPYQSSDEEMKNHPLNPPSLNSSSSPPRIPVNTADGPGLIAGEVGRVGKFSVTTDNSTKGPLSVCISCPAVSIPVPYVKSVKKDGFTDHTVLYIPTEPGAYEVFIKWGDLPINGSPFKVYINNVSEDGLVDGITRGKEDLGGRGRIRVYYAATSTNLKVRKDNELLGKFLKEKAISSRPDFDPWIALDVGMSKVERDKVFSKAGTRKTPMVFANDVFIGGYEDVFIMDKQGLFEKYLK</sequence>
<dbReference type="PROSITE" id="PS50194">
    <property type="entry name" value="FILAMIN_REPEAT"/>
    <property type="match status" value="2"/>
</dbReference>
<dbReference type="SMART" id="SM00033">
    <property type="entry name" value="CH"/>
    <property type="match status" value="1"/>
</dbReference>